<dbReference type="InParanoid" id="W0RND4"/>
<dbReference type="KEGG" id="gba:J421_4716"/>
<evidence type="ECO:0000256" key="1">
    <source>
        <dbReference type="SAM" id="Phobius"/>
    </source>
</evidence>
<organism evidence="3 4">
    <name type="scientific">Gemmatirosa kalamazoonensis</name>
    <dbReference type="NCBI Taxonomy" id="861299"/>
    <lineage>
        <taxon>Bacteria</taxon>
        <taxon>Pseudomonadati</taxon>
        <taxon>Gemmatimonadota</taxon>
        <taxon>Gemmatimonadia</taxon>
        <taxon>Gemmatimonadales</taxon>
        <taxon>Gemmatimonadaceae</taxon>
        <taxon>Gemmatirosa</taxon>
    </lineage>
</organism>
<geneLocation type="plasmid" evidence="3 4">
    <name>1</name>
</geneLocation>
<dbReference type="OrthoDB" id="4750277at2"/>
<dbReference type="EMBL" id="CP007129">
    <property type="protein sequence ID" value="AHG92251.1"/>
    <property type="molecule type" value="Genomic_DNA"/>
</dbReference>
<feature type="transmembrane region" description="Helical" evidence="1">
    <location>
        <begin position="132"/>
        <end position="153"/>
    </location>
</feature>
<proteinExistence type="predicted"/>
<reference evidence="3 4" key="1">
    <citation type="journal article" date="2014" name="Genome Announc.">
        <title>Genome Sequence and Methylome of Soil Bacterium Gemmatirosa kalamazoonensis KBS708T, a Member of the Rarely Cultivated Gemmatimonadetes Phylum.</title>
        <authorList>
            <person name="Debruyn J.M."/>
            <person name="Radosevich M."/>
            <person name="Wommack K.E."/>
            <person name="Polson S.W."/>
            <person name="Hauser L.J."/>
            <person name="Fawaz M.N."/>
            <person name="Korlach J."/>
            <person name="Tsai Y.C."/>
        </authorList>
    </citation>
    <scope>NUCLEOTIDE SEQUENCE [LARGE SCALE GENOMIC DNA]</scope>
    <source>
        <strain evidence="3 4">KBS708</strain>
        <plasmid evidence="4">Plasmid 1</plasmid>
    </source>
</reference>
<dbReference type="Proteomes" id="UP000019151">
    <property type="component" value="Plasmid 1"/>
</dbReference>
<gene>
    <name evidence="3" type="ORF">J421_4716</name>
</gene>
<feature type="transmembrane region" description="Helical" evidence="1">
    <location>
        <begin position="306"/>
        <end position="327"/>
    </location>
</feature>
<evidence type="ECO:0000259" key="2">
    <source>
        <dbReference type="Pfam" id="PF12158"/>
    </source>
</evidence>
<keyword evidence="1" id="KW-0472">Membrane</keyword>
<name>W0RND4_9BACT</name>
<feature type="transmembrane region" description="Helical" evidence="1">
    <location>
        <begin position="165"/>
        <end position="190"/>
    </location>
</feature>
<protein>
    <recommendedName>
        <fullName evidence="2">DUF3592 domain-containing protein</fullName>
    </recommendedName>
</protein>
<accession>W0RND4</accession>
<dbReference type="HOGENOM" id="CLU_755978_0_0_0"/>
<dbReference type="InterPro" id="IPR021994">
    <property type="entry name" value="DUF3592"/>
</dbReference>
<keyword evidence="1" id="KW-0812">Transmembrane</keyword>
<keyword evidence="1" id="KW-1133">Transmembrane helix</keyword>
<sequence>MIVAALSILVLIGVAIGAVGVRNAWRAAASRGWPTASGVVVASARETHVTYDQRTNRSSRAYGARVRVRYAVGGAEYETEQRRFGQIVGTTDPSDAGLLVLRYPPGAPVTVAYDPAHPSRAVMEPGLFAEALSLPAAGLAFVVAGVLSIVLFLGSVGDDARGMALGLTLFGLVFCAIGAALLTPGAIALWRARASAHWPAAAGTIVMGRPAPLPVDAADAAVDSAESADSASGRVLQPGRLVYAYDVGGHRHYANVRTFGQVSRGGGGPDETIGARYPIGRAITVRHAPDAPDLAVLEPGVSGEAWLLPGVGAAFLLFGFAVVRWGVPALARS</sequence>
<dbReference type="RefSeq" id="WP_025413602.1">
    <property type="nucleotide sequence ID" value="NZ_CP007129.1"/>
</dbReference>
<feature type="domain" description="DUF3592" evidence="2">
    <location>
        <begin position="37"/>
        <end position="127"/>
    </location>
</feature>
<evidence type="ECO:0000313" key="4">
    <source>
        <dbReference type="Proteomes" id="UP000019151"/>
    </source>
</evidence>
<keyword evidence="3" id="KW-0614">Plasmid</keyword>
<feature type="domain" description="DUF3592" evidence="2">
    <location>
        <begin position="221"/>
        <end position="301"/>
    </location>
</feature>
<keyword evidence="4" id="KW-1185">Reference proteome</keyword>
<dbReference type="AlphaFoldDB" id="W0RND4"/>
<dbReference type="Pfam" id="PF12158">
    <property type="entry name" value="DUF3592"/>
    <property type="match status" value="2"/>
</dbReference>
<evidence type="ECO:0000313" key="3">
    <source>
        <dbReference type="EMBL" id="AHG92251.1"/>
    </source>
</evidence>